<evidence type="ECO:0000256" key="5">
    <source>
        <dbReference type="ARBA" id="ARBA00010231"/>
    </source>
</evidence>
<evidence type="ECO:0000256" key="3">
    <source>
        <dbReference type="ARBA" id="ARBA00005164"/>
    </source>
</evidence>
<evidence type="ECO:0000256" key="9">
    <source>
        <dbReference type="ARBA" id="ARBA00022723"/>
    </source>
</evidence>
<dbReference type="Pfam" id="PF02880">
    <property type="entry name" value="PGM_PMM_III"/>
    <property type="match status" value="1"/>
</dbReference>
<evidence type="ECO:0000313" key="20">
    <source>
        <dbReference type="EMBL" id="MBA2871914.1"/>
    </source>
</evidence>
<dbReference type="GO" id="GO:0006006">
    <property type="term" value="P:glucose metabolic process"/>
    <property type="evidence" value="ECO:0007669"/>
    <property type="project" value="UniProtKB-KW"/>
</dbReference>
<keyword evidence="10 15" id="KW-0460">Magnesium</keyword>
<dbReference type="GO" id="GO:0000287">
    <property type="term" value="F:magnesium ion binding"/>
    <property type="evidence" value="ECO:0007669"/>
    <property type="project" value="InterPro"/>
</dbReference>
<evidence type="ECO:0000256" key="12">
    <source>
        <dbReference type="ARBA" id="ARBA00039995"/>
    </source>
</evidence>
<protein>
    <recommendedName>
        <fullName evidence="12">Phosphoglucomutase</fullName>
        <ecNumber evidence="6">5.4.2.2</ecNumber>
    </recommendedName>
    <alternativeName>
        <fullName evidence="14">Alpha-phosphoglucomutase</fullName>
    </alternativeName>
    <alternativeName>
        <fullName evidence="13">Glucose phosphomutase</fullName>
    </alternativeName>
</protein>
<dbReference type="Pfam" id="PF02878">
    <property type="entry name" value="PGM_PMM_I"/>
    <property type="match status" value="1"/>
</dbReference>
<dbReference type="InterPro" id="IPR005843">
    <property type="entry name" value="A-D-PHexomutase_C"/>
</dbReference>
<gene>
    <name evidence="20" type="ORF">HNQ85_002204</name>
</gene>
<feature type="domain" description="Alpha-D-phosphohexomutase alpha/beta/alpha" evidence="17">
    <location>
        <begin position="43"/>
        <end position="182"/>
    </location>
</feature>
<comment type="cofactor">
    <cofactor evidence="2">
        <name>Mg(2+)</name>
        <dbReference type="ChEBI" id="CHEBI:18420"/>
    </cofactor>
</comment>
<feature type="domain" description="Alpha-D-phosphohexomutase alpha/beta/alpha" evidence="19">
    <location>
        <begin position="325"/>
        <end position="451"/>
    </location>
</feature>
<dbReference type="InterPro" id="IPR016066">
    <property type="entry name" value="A-D-PHexomutase_CS"/>
</dbReference>
<organism evidence="20 21">
    <name type="scientific">[Anoxybacillus] calidus</name>
    <dbReference type="NCBI Taxonomy" id="575178"/>
    <lineage>
        <taxon>Bacteria</taxon>
        <taxon>Bacillati</taxon>
        <taxon>Bacillota</taxon>
        <taxon>Bacilli</taxon>
        <taxon>Bacillales</taxon>
        <taxon>Anoxybacillaceae</taxon>
        <taxon>Paranoxybacillus</taxon>
    </lineage>
</organism>
<dbReference type="Pfam" id="PF02879">
    <property type="entry name" value="PGM_PMM_II"/>
    <property type="match status" value="1"/>
</dbReference>
<keyword evidence="8" id="KW-0597">Phosphoprotein</keyword>
<evidence type="ECO:0000256" key="15">
    <source>
        <dbReference type="RuleBase" id="RU004326"/>
    </source>
</evidence>
<reference evidence="20 21" key="1">
    <citation type="submission" date="2020-07" db="EMBL/GenBank/DDBJ databases">
        <title>Genomic Encyclopedia of Type Strains, Phase IV (KMG-IV): sequencing the most valuable type-strain genomes for metagenomic binning, comparative biology and taxonomic classification.</title>
        <authorList>
            <person name="Goeker M."/>
        </authorList>
    </citation>
    <scope>NUCLEOTIDE SEQUENCE [LARGE SCALE GENOMIC DNA]</scope>
    <source>
        <strain evidence="20 21">DSM 25220</strain>
    </source>
</reference>
<comment type="pathway">
    <text evidence="3">Glycolipid metabolism; diglucosyl-diacylglycerol biosynthesis.</text>
</comment>
<comment type="catalytic activity">
    <reaction evidence="1">
        <text>alpha-D-glucose 1-phosphate = alpha-D-glucose 6-phosphate</text>
        <dbReference type="Rhea" id="RHEA:23536"/>
        <dbReference type="ChEBI" id="CHEBI:58225"/>
        <dbReference type="ChEBI" id="CHEBI:58601"/>
        <dbReference type="EC" id="5.4.2.2"/>
    </reaction>
</comment>
<feature type="domain" description="Alpha-D-phosphohexomutase alpha/beta/alpha" evidence="18">
    <location>
        <begin position="210"/>
        <end position="315"/>
    </location>
</feature>
<dbReference type="PRINTS" id="PR00509">
    <property type="entry name" value="PGMPMM"/>
</dbReference>
<comment type="similarity">
    <text evidence="5 15">Belongs to the phosphohexose mutase family.</text>
</comment>
<dbReference type="InterPro" id="IPR016055">
    <property type="entry name" value="A-D-PHexomutase_a/b/a-I/II/III"/>
</dbReference>
<accession>A0A7W0BXD9</accession>
<evidence type="ECO:0000259" key="17">
    <source>
        <dbReference type="Pfam" id="PF02878"/>
    </source>
</evidence>
<keyword evidence="21" id="KW-1185">Reference proteome</keyword>
<dbReference type="Pfam" id="PF00408">
    <property type="entry name" value="PGM_PMM_IV"/>
    <property type="match status" value="1"/>
</dbReference>
<keyword evidence="9 15" id="KW-0479">Metal-binding</keyword>
<dbReference type="InterPro" id="IPR036900">
    <property type="entry name" value="A-D-PHexomutase_C_sf"/>
</dbReference>
<dbReference type="InterPro" id="IPR005844">
    <property type="entry name" value="A-D-PHexomutase_a/b/a-I"/>
</dbReference>
<dbReference type="PANTHER" id="PTHR45745">
    <property type="entry name" value="PHOSPHOMANNOMUTASE 45A"/>
    <property type="match status" value="1"/>
</dbReference>
<dbReference type="Gene3D" id="3.40.120.10">
    <property type="entry name" value="Alpha-D-Glucose-1,6-Bisphosphate, subunit A, domain 3"/>
    <property type="match status" value="3"/>
</dbReference>
<evidence type="ECO:0000313" key="21">
    <source>
        <dbReference type="Proteomes" id="UP000580891"/>
    </source>
</evidence>
<name>A0A7W0BXD9_9BACL</name>
<dbReference type="SUPFAM" id="SSF55957">
    <property type="entry name" value="Phosphoglucomutase, C-terminal domain"/>
    <property type="match status" value="1"/>
</dbReference>
<keyword evidence="11 20" id="KW-0413">Isomerase</keyword>
<evidence type="ECO:0000256" key="11">
    <source>
        <dbReference type="ARBA" id="ARBA00023235"/>
    </source>
</evidence>
<dbReference type="EMBL" id="JACDUU010000005">
    <property type="protein sequence ID" value="MBA2871914.1"/>
    <property type="molecule type" value="Genomic_DNA"/>
</dbReference>
<evidence type="ECO:0000256" key="6">
    <source>
        <dbReference type="ARBA" id="ARBA00012728"/>
    </source>
</evidence>
<sequence length="583" mass="65305">MSWRKTYELWERYENLDDEMKVMLTKIKDDPKLLEDCFYKNLEFGTGGMRGEIGPGTNRMNIYTVRKASAGLARYIQSFGEEAKKRGVVIAYDSRHKSPQFAMEAAKTLATHGIQTYVFNELRPTPELSFAVRYLNAFSGIVITASHNPPEYNGYKVYGEDGGQLPPKAADKVIEYVNQVENELLIEVKDEALLKEKGLIQVIGDEIDKAYIEKLKTISLNPGLSQEVDVKVVFTPLHGTANKPVRRGLETLGYKNIVVVKEQELPDPNFSTVKSPNPEEHAAFELAIQAGKEIDADILIATDPDADRLGIAVKNEQGEYVVLTGNQTGGLLLHYILSQKKEKGILPKNGVVLKTIVTSEFGRVIAESFGLDTIDTLTGFKFIGEKIKEYEQTGQYTFQFGYEESYGYLIGDFARDKDAVQAALLAVEVCAFYKKQGLSLYQALMQLFEKYGYYREGLQSLTLKGKEGAEQIQALLAAFRDNPPMIMAGKKIVVQEDYKTSERMDTNTGIKSIITLPKSNVLKYFLEDDSWFCIRPSGTEPKVKFYFGVKGNSLEDSEQQLQQLSSAVMEQVQNLLNKTAGKA</sequence>
<dbReference type="CDD" id="cd05799">
    <property type="entry name" value="PGM2"/>
    <property type="match status" value="1"/>
</dbReference>
<evidence type="ECO:0000256" key="14">
    <source>
        <dbReference type="ARBA" id="ARBA00041467"/>
    </source>
</evidence>
<evidence type="ECO:0000256" key="7">
    <source>
        <dbReference type="ARBA" id="ARBA00022526"/>
    </source>
</evidence>
<dbReference type="PROSITE" id="PS00710">
    <property type="entry name" value="PGM_PMM"/>
    <property type="match status" value="1"/>
</dbReference>
<evidence type="ECO:0000256" key="4">
    <source>
        <dbReference type="ARBA" id="ARBA00005189"/>
    </source>
</evidence>
<dbReference type="SUPFAM" id="SSF53738">
    <property type="entry name" value="Phosphoglucomutase, first 3 domains"/>
    <property type="match status" value="3"/>
</dbReference>
<dbReference type="RefSeq" id="WP_181537725.1">
    <property type="nucleotide sequence ID" value="NZ_JACDUU010000005.1"/>
</dbReference>
<dbReference type="Proteomes" id="UP000580891">
    <property type="component" value="Unassembled WGS sequence"/>
</dbReference>
<dbReference type="PANTHER" id="PTHR45745:SF1">
    <property type="entry name" value="PHOSPHOGLUCOMUTASE 2B-RELATED"/>
    <property type="match status" value="1"/>
</dbReference>
<dbReference type="EC" id="5.4.2.2" evidence="6"/>
<dbReference type="GO" id="GO:0006166">
    <property type="term" value="P:purine ribonucleoside salvage"/>
    <property type="evidence" value="ECO:0007669"/>
    <property type="project" value="TreeGrafter"/>
</dbReference>
<dbReference type="InterPro" id="IPR005845">
    <property type="entry name" value="A-D-PHexomutase_a/b/a-II"/>
</dbReference>
<dbReference type="GO" id="GO:0004614">
    <property type="term" value="F:phosphoglucomutase activity"/>
    <property type="evidence" value="ECO:0007669"/>
    <property type="project" value="UniProtKB-EC"/>
</dbReference>
<evidence type="ECO:0000259" key="19">
    <source>
        <dbReference type="Pfam" id="PF02880"/>
    </source>
</evidence>
<dbReference type="InterPro" id="IPR005841">
    <property type="entry name" value="Alpha-D-phosphohexomutase_SF"/>
</dbReference>
<evidence type="ECO:0000256" key="1">
    <source>
        <dbReference type="ARBA" id="ARBA00000443"/>
    </source>
</evidence>
<dbReference type="Gene3D" id="3.30.310.50">
    <property type="entry name" value="Alpha-D-phosphohexomutase, C-terminal domain"/>
    <property type="match status" value="1"/>
</dbReference>
<proteinExistence type="inferred from homology"/>
<feature type="domain" description="Alpha-D-phosphohexomutase C-terminal" evidence="16">
    <location>
        <begin position="513"/>
        <end position="550"/>
    </location>
</feature>
<comment type="caution">
    <text evidence="20">The sequence shown here is derived from an EMBL/GenBank/DDBJ whole genome shotgun (WGS) entry which is preliminary data.</text>
</comment>
<comment type="pathway">
    <text evidence="4">Lipid metabolism.</text>
</comment>
<keyword evidence="7" id="KW-0119">Carbohydrate metabolism</keyword>
<dbReference type="AlphaFoldDB" id="A0A7W0BXD9"/>
<dbReference type="GO" id="GO:0008973">
    <property type="term" value="F:phosphopentomutase activity"/>
    <property type="evidence" value="ECO:0007669"/>
    <property type="project" value="TreeGrafter"/>
</dbReference>
<keyword evidence="7" id="KW-0313">Glucose metabolism</keyword>
<evidence type="ECO:0000256" key="13">
    <source>
        <dbReference type="ARBA" id="ARBA00041398"/>
    </source>
</evidence>
<evidence type="ECO:0000256" key="8">
    <source>
        <dbReference type="ARBA" id="ARBA00022553"/>
    </source>
</evidence>
<evidence type="ECO:0000259" key="16">
    <source>
        <dbReference type="Pfam" id="PF00408"/>
    </source>
</evidence>
<dbReference type="InterPro" id="IPR005846">
    <property type="entry name" value="A-D-PHexomutase_a/b/a-III"/>
</dbReference>
<evidence type="ECO:0000256" key="10">
    <source>
        <dbReference type="ARBA" id="ARBA00022842"/>
    </source>
</evidence>
<evidence type="ECO:0000259" key="18">
    <source>
        <dbReference type="Pfam" id="PF02879"/>
    </source>
</evidence>
<evidence type="ECO:0000256" key="2">
    <source>
        <dbReference type="ARBA" id="ARBA00001946"/>
    </source>
</evidence>